<sequence>MNEVTIPLKLTGVGSMKAELRSLKAEIANATDPAQMEALAKKAGELSDKIKDANDA</sequence>
<gene>
    <name evidence="1" type="ORF">UFOVP280_1</name>
</gene>
<proteinExistence type="predicted"/>
<protein>
    <submittedName>
        <fullName evidence="1">Uncharacterized protein</fullName>
    </submittedName>
</protein>
<accession>A0A6J5LIY9</accession>
<evidence type="ECO:0000313" key="1">
    <source>
        <dbReference type="EMBL" id="CAB4134578.1"/>
    </source>
</evidence>
<name>A0A6J5LIY9_9CAUD</name>
<reference evidence="1" key="1">
    <citation type="submission" date="2020-04" db="EMBL/GenBank/DDBJ databases">
        <authorList>
            <person name="Chiriac C."/>
            <person name="Salcher M."/>
            <person name="Ghai R."/>
            <person name="Kavagutti S V."/>
        </authorList>
    </citation>
    <scope>NUCLEOTIDE SEQUENCE</scope>
</reference>
<feature type="non-terminal residue" evidence="1">
    <location>
        <position position="56"/>
    </location>
</feature>
<dbReference type="EMBL" id="LR796288">
    <property type="protein sequence ID" value="CAB4134578.1"/>
    <property type="molecule type" value="Genomic_DNA"/>
</dbReference>
<organism evidence="1">
    <name type="scientific">uncultured Caudovirales phage</name>
    <dbReference type="NCBI Taxonomy" id="2100421"/>
    <lineage>
        <taxon>Viruses</taxon>
        <taxon>Duplodnaviria</taxon>
        <taxon>Heunggongvirae</taxon>
        <taxon>Uroviricota</taxon>
        <taxon>Caudoviricetes</taxon>
        <taxon>Peduoviridae</taxon>
        <taxon>Maltschvirus</taxon>
        <taxon>Maltschvirus maltsch</taxon>
    </lineage>
</organism>